<accession>A0ACB8QNU0</accession>
<organism evidence="1 2">
    <name type="scientific">Vararia minispora EC-137</name>
    <dbReference type="NCBI Taxonomy" id="1314806"/>
    <lineage>
        <taxon>Eukaryota</taxon>
        <taxon>Fungi</taxon>
        <taxon>Dikarya</taxon>
        <taxon>Basidiomycota</taxon>
        <taxon>Agaricomycotina</taxon>
        <taxon>Agaricomycetes</taxon>
        <taxon>Russulales</taxon>
        <taxon>Lachnocladiaceae</taxon>
        <taxon>Vararia</taxon>
    </lineage>
</organism>
<evidence type="ECO:0000313" key="2">
    <source>
        <dbReference type="Proteomes" id="UP000814128"/>
    </source>
</evidence>
<proteinExistence type="predicted"/>
<sequence>MFCTCPFSPPSVPVVSIFKIVRRLVDADRLCFNSALSFLLASGPADQALQWTKLSSSERASALKAYHDAGIKVIVSAFGETESPTTSGTDAASTAKTMAAWVKTYGLDGIDVDYEDFTAFDAQPGQAIQWLETFTKTLRQGLPAGQYTISHAPVAPWFTKDNYQGGYLTVDQAVGSMIDWYNVQFYNQGSGMYTDCSGLLTNAGSSFPGTSVFQIAAAGVDLNKIVIGKPGKSSDASNGFLSTAELAICVAQAQAKGWNAGVMSWEYPSADAAWIAAVRGVVFPL</sequence>
<dbReference type="EMBL" id="MU273518">
    <property type="protein sequence ID" value="KAI0033508.1"/>
    <property type="molecule type" value="Genomic_DNA"/>
</dbReference>
<gene>
    <name evidence="1" type="ORF">K488DRAFT_47565</name>
</gene>
<protein>
    <submittedName>
        <fullName evidence="1">Glycoside hydrolase superfamily</fullName>
    </submittedName>
</protein>
<evidence type="ECO:0000313" key="1">
    <source>
        <dbReference type="EMBL" id="KAI0033508.1"/>
    </source>
</evidence>
<comment type="caution">
    <text evidence="1">The sequence shown here is derived from an EMBL/GenBank/DDBJ whole genome shotgun (WGS) entry which is preliminary data.</text>
</comment>
<name>A0ACB8QNU0_9AGAM</name>
<reference evidence="1" key="1">
    <citation type="submission" date="2021-02" db="EMBL/GenBank/DDBJ databases">
        <authorList>
            <consortium name="DOE Joint Genome Institute"/>
            <person name="Ahrendt S."/>
            <person name="Looney B.P."/>
            <person name="Miyauchi S."/>
            <person name="Morin E."/>
            <person name="Drula E."/>
            <person name="Courty P.E."/>
            <person name="Chicoki N."/>
            <person name="Fauchery L."/>
            <person name="Kohler A."/>
            <person name="Kuo A."/>
            <person name="Labutti K."/>
            <person name="Pangilinan J."/>
            <person name="Lipzen A."/>
            <person name="Riley R."/>
            <person name="Andreopoulos W."/>
            <person name="He G."/>
            <person name="Johnson J."/>
            <person name="Barry K.W."/>
            <person name="Grigoriev I.V."/>
            <person name="Nagy L."/>
            <person name="Hibbett D."/>
            <person name="Henrissat B."/>
            <person name="Matheny P.B."/>
            <person name="Labbe J."/>
            <person name="Martin F."/>
        </authorList>
    </citation>
    <scope>NUCLEOTIDE SEQUENCE</scope>
    <source>
        <strain evidence="1">EC-137</strain>
    </source>
</reference>
<keyword evidence="1" id="KW-0378">Hydrolase</keyword>
<reference evidence="1" key="2">
    <citation type="journal article" date="2022" name="New Phytol.">
        <title>Evolutionary transition to the ectomycorrhizal habit in the genomes of a hyperdiverse lineage of mushroom-forming fungi.</title>
        <authorList>
            <person name="Looney B."/>
            <person name="Miyauchi S."/>
            <person name="Morin E."/>
            <person name="Drula E."/>
            <person name="Courty P.E."/>
            <person name="Kohler A."/>
            <person name="Kuo A."/>
            <person name="LaButti K."/>
            <person name="Pangilinan J."/>
            <person name="Lipzen A."/>
            <person name="Riley R."/>
            <person name="Andreopoulos W."/>
            <person name="He G."/>
            <person name="Johnson J."/>
            <person name="Nolan M."/>
            <person name="Tritt A."/>
            <person name="Barry K.W."/>
            <person name="Grigoriev I.V."/>
            <person name="Nagy L.G."/>
            <person name="Hibbett D."/>
            <person name="Henrissat B."/>
            <person name="Matheny P.B."/>
            <person name="Labbe J."/>
            <person name="Martin F.M."/>
        </authorList>
    </citation>
    <scope>NUCLEOTIDE SEQUENCE</scope>
    <source>
        <strain evidence="1">EC-137</strain>
    </source>
</reference>
<dbReference type="Proteomes" id="UP000814128">
    <property type="component" value="Unassembled WGS sequence"/>
</dbReference>
<keyword evidence="2" id="KW-1185">Reference proteome</keyword>